<dbReference type="PROSITE" id="PS51192">
    <property type="entry name" value="HELICASE_ATP_BIND_1"/>
    <property type="match status" value="1"/>
</dbReference>
<keyword evidence="3" id="KW-0378">Hydrolase</keyword>
<sequence length="707" mass="79165">MSPLSQPLERVFDLTPSQKANLKRLGLATVGDLLFYFPARYEDFSSPISISTVETGTTATIQGTIAKIGTKKMFGKGPIPMVEAEIKDPSGTMRAIWFNQPSMARAFKVGQLATFSGKVHANKKGSRYFVNPAFTAKNTNEQERIIDVDGMVRPMPVYTESRGLSSHWFQANIETILPLAQNEPEILPPEILKKYHLPDFRRAIKAIHKPEERAWAEGARKRFAFEEIFLIQLSRIRDKKLREAEPAYTIPPAHDRLHELAGRLPFALTGAQQKSVRQILEDFSRPHPMARLLEGDVGSGKTLVAVLASLAVHSAGYQVAYMAPTEILARQHFEEFCKHLQYFRATMGLLTSSECRKFPSKVDPSGSTHIAKSQLLSWVKDGTIDILVGTHAIIQKSVAFKNLSLVIVDEQHRFGVGQRSKLAQKGKTPHFLSMTATPIPRTLALTLYGDLALSLLDEMPPGRTRPITKIVPPTKRAATYETIRAVIASGGQMFVICPKIETKEDDSARSAEIKAVKDEYQRLTTEIFPEFRLAMLHGKMKPKEKEEIVQAFRDKKIDILVSTSVIEVGIDIPNASIIIIEGADRFGLASLHQFRGRVGRAGQESYCFLFTDSKNQKTLERLQALEKARNGFELAEYDLTLRGAGELSGSSQWGISDIGMEALKNIKMVEAAREEARNLIEEDIELKKYPSLAERIRQVEQQELHFE</sequence>
<accession>A0A1G2G3V9</accession>
<dbReference type="Gene3D" id="3.40.50.300">
    <property type="entry name" value="P-loop containing nucleotide triphosphate hydrolases"/>
    <property type="match status" value="2"/>
</dbReference>
<dbReference type="InterPro" id="IPR001650">
    <property type="entry name" value="Helicase_C-like"/>
</dbReference>
<evidence type="ECO:0000256" key="3">
    <source>
        <dbReference type="ARBA" id="ARBA00022801"/>
    </source>
</evidence>
<evidence type="ECO:0000256" key="7">
    <source>
        <dbReference type="ARBA" id="ARBA00023204"/>
    </source>
</evidence>
<gene>
    <name evidence="11" type="ORF">A2756_03585</name>
</gene>
<dbReference type="SMART" id="SM00490">
    <property type="entry name" value="HELICc"/>
    <property type="match status" value="1"/>
</dbReference>
<dbReference type="GO" id="GO:0005524">
    <property type="term" value="F:ATP binding"/>
    <property type="evidence" value="ECO:0007669"/>
    <property type="project" value="UniProtKB-KW"/>
</dbReference>
<dbReference type="InterPro" id="IPR012340">
    <property type="entry name" value="NA-bd_OB-fold"/>
</dbReference>
<dbReference type="InterPro" id="IPR045562">
    <property type="entry name" value="RecG_dom3_C"/>
</dbReference>
<keyword evidence="7" id="KW-0234">DNA repair</keyword>
<evidence type="ECO:0000256" key="6">
    <source>
        <dbReference type="ARBA" id="ARBA00023125"/>
    </source>
</evidence>
<dbReference type="GO" id="GO:0006281">
    <property type="term" value="P:DNA repair"/>
    <property type="evidence" value="ECO:0007669"/>
    <property type="project" value="UniProtKB-KW"/>
</dbReference>
<dbReference type="Pfam" id="PF19833">
    <property type="entry name" value="RecG_dom3_C"/>
    <property type="match status" value="1"/>
</dbReference>
<dbReference type="InterPro" id="IPR011545">
    <property type="entry name" value="DEAD/DEAH_box_helicase_dom"/>
</dbReference>
<dbReference type="SUPFAM" id="SSF50249">
    <property type="entry name" value="Nucleic acid-binding proteins"/>
    <property type="match status" value="1"/>
</dbReference>
<reference evidence="11 12" key="1">
    <citation type="journal article" date="2016" name="Nat. Commun.">
        <title>Thousands of microbial genomes shed light on interconnected biogeochemical processes in an aquifer system.</title>
        <authorList>
            <person name="Anantharaman K."/>
            <person name="Brown C.T."/>
            <person name="Hug L.A."/>
            <person name="Sharon I."/>
            <person name="Castelle C.J."/>
            <person name="Probst A.J."/>
            <person name="Thomas B.C."/>
            <person name="Singh A."/>
            <person name="Wilkins M.J."/>
            <person name="Karaoz U."/>
            <person name="Brodie E.L."/>
            <person name="Williams K.H."/>
            <person name="Hubbard S.S."/>
            <person name="Banfield J.F."/>
        </authorList>
    </citation>
    <scope>NUCLEOTIDE SEQUENCE [LARGE SCALE GENOMIC DNA]</scope>
</reference>
<dbReference type="GO" id="GO:0016787">
    <property type="term" value="F:hydrolase activity"/>
    <property type="evidence" value="ECO:0007669"/>
    <property type="project" value="UniProtKB-KW"/>
</dbReference>
<keyword evidence="6" id="KW-0238">DNA-binding</keyword>
<evidence type="ECO:0000313" key="11">
    <source>
        <dbReference type="EMBL" id="OGZ44924.1"/>
    </source>
</evidence>
<dbReference type="GO" id="GO:0003678">
    <property type="term" value="F:DNA helicase activity"/>
    <property type="evidence" value="ECO:0007669"/>
    <property type="project" value="TreeGrafter"/>
</dbReference>
<evidence type="ECO:0000259" key="10">
    <source>
        <dbReference type="PROSITE" id="PS51194"/>
    </source>
</evidence>
<dbReference type="GO" id="GO:0003677">
    <property type="term" value="F:DNA binding"/>
    <property type="evidence" value="ECO:0007669"/>
    <property type="project" value="UniProtKB-KW"/>
</dbReference>
<dbReference type="Pfam" id="PF17191">
    <property type="entry name" value="RecG_wedge"/>
    <property type="match status" value="1"/>
</dbReference>
<feature type="domain" description="Helicase ATP-binding" evidence="9">
    <location>
        <begin position="282"/>
        <end position="456"/>
    </location>
</feature>
<dbReference type="InterPro" id="IPR014001">
    <property type="entry name" value="Helicase_ATP-bd"/>
</dbReference>
<dbReference type="CDD" id="cd17992">
    <property type="entry name" value="DEXHc_RecG"/>
    <property type="match status" value="1"/>
</dbReference>
<dbReference type="Proteomes" id="UP000177785">
    <property type="component" value="Unassembled WGS sequence"/>
</dbReference>
<dbReference type="InterPro" id="IPR027417">
    <property type="entry name" value="P-loop_NTPase"/>
</dbReference>
<comment type="caution">
    <text evidence="11">The sequence shown here is derived from an EMBL/GenBank/DDBJ whole genome shotgun (WGS) entry which is preliminary data.</text>
</comment>
<dbReference type="SMART" id="SM00487">
    <property type="entry name" value="DEXDc"/>
    <property type="match status" value="1"/>
</dbReference>
<dbReference type="NCBIfam" id="NF008165">
    <property type="entry name" value="PRK10917.1-3"/>
    <property type="match status" value="1"/>
</dbReference>
<protein>
    <recommendedName>
        <fullName evidence="8">Probable DNA 3'-5' helicase RecG</fullName>
    </recommendedName>
</protein>
<keyword evidence="1" id="KW-0547">Nucleotide-binding</keyword>
<dbReference type="SUPFAM" id="SSF52540">
    <property type="entry name" value="P-loop containing nucleoside triphosphate hydrolases"/>
    <property type="match status" value="2"/>
</dbReference>
<dbReference type="AlphaFoldDB" id="A0A1G2G3V9"/>
<dbReference type="InterPro" id="IPR033454">
    <property type="entry name" value="RecG_wedge"/>
</dbReference>
<dbReference type="CDD" id="cd04488">
    <property type="entry name" value="RecG_wedge_OBF"/>
    <property type="match status" value="1"/>
</dbReference>
<keyword evidence="5" id="KW-0067">ATP-binding</keyword>
<dbReference type="STRING" id="1802115.A2756_03585"/>
<evidence type="ECO:0000256" key="4">
    <source>
        <dbReference type="ARBA" id="ARBA00022806"/>
    </source>
</evidence>
<dbReference type="EMBL" id="MHNL01000011">
    <property type="protein sequence ID" value="OGZ44924.1"/>
    <property type="molecule type" value="Genomic_DNA"/>
</dbReference>
<dbReference type="InterPro" id="IPR047112">
    <property type="entry name" value="RecG/Mfd"/>
</dbReference>
<evidence type="ECO:0000256" key="8">
    <source>
        <dbReference type="ARBA" id="ARBA00049819"/>
    </source>
</evidence>
<dbReference type="NCBIfam" id="NF008168">
    <property type="entry name" value="PRK10917.2-2"/>
    <property type="match status" value="1"/>
</dbReference>
<keyword evidence="4 11" id="KW-0347">Helicase</keyword>
<feature type="domain" description="Helicase C-terminal" evidence="10">
    <location>
        <begin position="481"/>
        <end position="640"/>
    </location>
</feature>
<evidence type="ECO:0000256" key="2">
    <source>
        <dbReference type="ARBA" id="ARBA00022763"/>
    </source>
</evidence>
<evidence type="ECO:0000256" key="5">
    <source>
        <dbReference type="ARBA" id="ARBA00022840"/>
    </source>
</evidence>
<organism evidence="11 12">
    <name type="scientific">Candidatus Ryanbacteria bacterium RIFCSPHIGHO2_01_FULL_48_27</name>
    <dbReference type="NCBI Taxonomy" id="1802115"/>
    <lineage>
        <taxon>Bacteria</taxon>
        <taxon>Candidatus Ryaniibacteriota</taxon>
    </lineage>
</organism>
<proteinExistence type="predicted"/>
<dbReference type="Pfam" id="PF00270">
    <property type="entry name" value="DEAD"/>
    <property type="match status" value="1"/>
</dbReference>
<evidence type="ECO:0000259" key="9">
    <source>
        <dbReference type="PROSITE" id="PS51192"/>
    </source>
</evidence>
<evidence type="ECO:0000256" key="1">
    <source>
        <dbReference type="ARBA" id="ARBA00022741"/>
    </source>
</evidence>
<evidence type="ECO:0000313" key="12">
    <source>
        <dbReference type="Proteomes" id="UP000177785"/>
    </source>
</evidence>
<keyword evidence="2" id="KW-0227">DNA damage</keyword>
<dbReference type="Pfam" id="PF00271">
    <property type="entry name" value="Helicase_C"/>
    <property type="match status" value="1"/>
</dbReference>
<dbReference type="PROSITE" id="PS51194">
    <property type="entry name" value="HELICASE_CTER"/>
    <property type="match status" value="1"/>
</dbReference>
<name>A0A1G2G3V9_9BACT</name>
<dbReference type="Gene3D" id="2.40.50.140">
    <property type="entry name" value="Nucleic acid-binding proteins"/>
    <property type="match status" value="1"/>
</dbReference>
<dbReference type="PANTHER" id="PTHR47964">
    <property type="entry name" value="ATP-DEPENDENT DNA HELICASE HOMOLOG RECG, CHLOROPLASTIC"/>
    <property type="match status" value="1"/>
</dbReference>
<dbReference type="PANTHER" id="PTHR47964:SF1">
    <property type="entry name" value="ATP-DEPENDENT DNA HELICASE HOMOLOG RECG, CHLOROPLASTIC"/>
    <property type="match status" value="1"/>
</dbReference>